<name>A0A916Z4C6_9BACL</name>
<feature type="active site" evidence="16">
    <location>
        <position position="167"/>
    </location>
</feature>
<dbReference type="GO" id="GO:0008762">
    <property type="term" value="F:UDP-N-acetylmuramate dehydrogenase activity"/>
    <property type="evidence" value="ECO:0007669"/>
    <property type="project" value="UniProtKB-UniRule"/>
</dbReference>
<comment type="catalytic activity">
    <reaction evidence="15 16">
        <text>UDP-N-acetyl-alpha-D-muramate + NADP(+) = UDP-N-acetyl-3-O-(1-carboxyvinyl)-alpha-D-glucosamine + NADPH + H(+)</text>
        <dbReference type="Rhea" id="RHEA:12248"/>
        <dbReference type="ChEBI" id="CHEBI:15378"/>
        <dbReference type="ChEBI" id="CHEBI:57783"/>
        <dbReference type="ChEBI" id="CHEBI:58349"/>
        <dbReference type="ChEBI" id="CHEBI:68483"/>
        <dbReference type="ChEBI" id="CHEBI:70757"/>
        <dbReference type="EC" id="1.3.1.98"/>
    </reaction>
</comment>
<evidence type="ECO:0000256" key="4">
    <source>
        <dbReference type="ARBA" id="ARBA00004752"/>
    </source>
</evidence>
<reference evidence="18" key="1">
    <citation type="journal article" date="2014" name="Int. J. Syst. Evol. Microbiol.">
        <title>Complete genome sequence of Corynebacterium casei LMG S-19264T (=DSM 44701T), isolated from a smear-ripened cheese.</title>
        <authorList>
            <consortium name="US DOE Joint Genome Institute (JGI-PGF)"/>
            <person name="Walter F."/>
            <person name="Albersmeier A."/>
            <person name="Kalinowski J."/>
            <person name="Ruckert C."/>
        </authorList>
    </citation>
    <scope>NUCLEOTIDE SEQUENCE</scope>
    <source>
        <strain evidence="18">CGMCC 1.15178</strain>
    </source>
</reference>
<evidence type="ECO:0000313" key="19">
    <source>
        <dbReference type="Proteomes" id="UP000612456"/>
    </source>
</evidence>
<keyword evidence="5 16" id="KW-0963">Cytoplasm</keyword>
<dbReference type="SUPFAM" id="SSF56194">
    <property type="entry name" value="Uridine diphospho-N-Acetylenolpyruvylglucosamine reductase, MurB, C-terminal domain"/>
    <property type="match status" value="1"/>
</dbReference>
<dbReference type="InterPro" id="IPR036635">
    <property type="entry name" value="MurB_C_sf"/>
</dbReference>
<evidence type="ECO:0000256" key="6">
    <source>
        <dbReference type="ARBA" id="ARBA00022618"/>
    </source>
</evidence>
<reference evidence="18" key="2">
    <citation type="submission" date="2020-09" db="EMBL/GenBank/DDBJ databases">
        <authorList>
            <person name="Sun Q."/>
            <person name="Zhou Y."/>
        </authorList>
    </citation>
    <scope>NUCLEOTIDE SEQUENCE</scope>
    <source>
        <strain evidence="18">CGMCC 1.15178</strain>
    </source>
</reference>
<dbReference type="InterPro" id="IPR016169">
    <property type="entry name" value="FAD-bd_PCMH_sub2"/>
</dbReference>
<dbReference type="InterPro" id="IPR003170">
    <property type="entry name" value="MurB"/>
</dbReference>
<comment type="caution">
    <text evidence="18">The sequence shown here is derived from an EMBL/GenBank/DDBJ whole genome shotgun (WGS) entry which is preliminary data.</text>
</comment>
<dbReference type="Proteomes" id="UP000612456">
    <property type="component" value="Unassembled WGS sequence"/>
</dbReference>
<dbReference type="SUPFAM" id="SSF56176">
    <property type="entry name" value="FAD-binding/transporter-associated domain-like"/>
    <property type="match status" value="1"/>
</dbReference>
<dbReference type="AlphaFoldDB" id="A0A916Z4C6"/>
<dbReference type="InterPro" id="IPR016166">
    <property type="entry name" value="FAD-bd_PCMH"/>
</dbReference>
<dbReference type="GO" id="GO:0071555">
    <property type="term" value="P:cell wall organization"/>
    <property type="evidence" value="ECO:0007669"/>
    <property type="project" value="UniProtKB-KW"/>
</dbReference>
<dbReference type="RefSeq" id="WP_373288826.1">
    <property type="nucleotide sequence ID" value="NZ_BMHP01000002.1"/>
</dbReference>
<dbReference type="GO" id="GO:0009252">
    <property type="term" value="P:peptidoglycan biosynthetic process"/>
    <property type="evidence" value="ECO:0007669"/>
    <property type="project" value="UniProtKB-UniRule"/>
</dbReference>
<evidence type="ECO:0000256" key="8">
    <source>
        <dbReference type="ARBA" id="ARBA00022827"/>
    </source>
</evidence>
<gene>
    <name evidence="16 18" type="primary">murB</name>
    <name evidence="18" type="ORF">GCM10010911_37770</name>
</gene>
<dbReference type="PANTHER" id="PTHR21071:SF4">
    <property type="entry name" value="UDP-N-ACETYLENOLPYRUVOYLGLUCOSAMINE REDUCTASE"/>
    <property type="match status" value="1"/>
</dbReference>
<evidence type="ECO:0000256" key="3">
    <source>
        <dbReference type="ARBA" id="ARBA00004496"/>
    </source>
</evidence>
<dbReference type="PROSITE" id="PS51387">
    <property type="entry name" value="FAD_PCMH"/>
    <property type="match status" value="1"/>
</dbReference>
<dbReference type="InterPro" id="IPR006094">
    <property type="entry name" value="Oxid_FAD_bind_N"/>
</dbReference>
<keyword evidence="19" id="KW-1185">Reference proteome</keyword>
<evidence type="ECO:0000256" key="2">
    <source>
        <dbReference type="ARBA" id="ARBA00003921"/>
    </source>
</evidence>
<feature type="domain" description="FAD-binding PCMH-type" evidence="17">
    <location>
        <begin position="23"/>
        <end position="188"/>
    </location>
</feature>
<dbReference type="InterPro" id="IPR036318">
    <property type="entry name" value="FAD-bd_PCMH-like_sf"/>
</dbReference>
<dbReference type="EC" id="1.3.1.98" evidence="16"/>
<keyword evidence="10 16" id="KW-0133">Cell shape</keyword>
<accession>A0A916Z4C6</accession>
<dbReference type="InterPro" id="IPR016167">
    <property type="entry name" value="FAD-bd_PCMH_sub1"/>
</dbReference>
<evidence type="ECO:0000256" key="12">
    <source>
        <dbReference type="ARBA" id="ARBA00023002"/>
    </source>
</evidence>
<feature type="active site" description="Proton donor" evidence="16">
    <location>
        <position position="218"/>
    </location>
</feature>
<protein>
    <recommendedName>
        <fullName evidence="16">UDP-N-acetylenolpyruvoylglucosamine reductase</fullName>
        <ecNumber evidence="16">1.3.1.98</ecNumber>
    </recommendedName>
    <alternativeName>
        <fullName evidence="16">UDP-N-acetylmuramate dehydrogenase</fullName>
    </alternativeName>
</protein>
<dbReference type="InterPro" id="IPR011601">
    <property type="entry name" value="MurB_C"/>
</dbReference>
<comment type="function">
    <text evidence="2 16">Cell wall formation.</text>
</comment>
<dbReference type="GO" id="GO:0008360">
    <property type="term" value="P:regulation of cell shape"/>
    <property type="evidence" value="ECO:0007669"/>
    <property type="project" value="UniProtKB-KW"/>
</dbReference>
<evidence type="ECO:0000256" key="7">
    <source>
        <dbReference type="ARBA" id="ARBA00022630"/>
    </source>
</evidence>
<proteinExistence type="inferred from homology"/>
<dbReference type="NCBIfam" id="NF010480">
    <property type="entry name" value="PRK13905.1"/>
    <property type="match status" value="1"/>
</dbReference>
<dbReference type="EMBL" id="BMHP01000002">
    <property type="protein sequence ID" value="GGD76177.1"/>
    <property type="molecule type" value="Genomic_DNA"/>
</dbReference>
<dbReference type="NCBIfam" id="TIGR00179">
    <property type="entry name" value="murB"/>
    <property type="match status" value="1"/>
</dbReference>
<feature type="active site" evidence="16">
    <location>
        <position position="289"/>
    </location>
</feature>
<comment type="pathway">
    <text evidence="4 16">Cell wall biogenesis; peptidoglycan biosynthesis.</text>
</comment>
<evidence type="ECO:0000256" key="10">
    <source>
        <dbReference type="ARBA" id="ARBA00022960"/>
    </source>
</evidence>
<evidence type="ECO:0000256" key="1">
    <source>
        <dbReference type="ARBA" id="ARBA00001974"/>
    </source>
</evidence>
<comment type="similarity">
    <text evidence="16">Belongs to the MurB family.</text>
</comment>
<dbReference type="Gene3D" id="3.90.78.10">
    <property type="entry name" value="UDP-N-acetylenolpyruvoylglucosamine reductase, C-terminal domain"/>
    <property type="match status" value="1"/>
</dbReference>
<dbReference type="Pfam" id="PF01565">
    <property type="entry name" value="FAD_binding_4"/>
    <property type="match status" value="1"/>
</dbReference>
<keyword evidence="8 16" id="KW-0274">FAD</keyword>
<keyword evidence="9 16" id="KW-0521">NADP</keyword>
<evidence type="ECO:0000256" key="11">
    <source>
        <dbReference type="ARBA" id="ARBA00022984"/>
    </source>
</evidence>
<evidence type="ECO:0000256" key="16">
    <source>
        <dbReference type="HAMAP-Rule" id="MF_00037"/>
    </source>
</evidence>
<evidence type="ECO:0000256" key="9">
    <source>
        <dbReference type="ARBA" id="ARBA00022857"/>
    </source>
</evidence>
<dbReference type="Pfam" id="PF02873">
    <property type="entry name" value="MurB_C"/>
    <property type="match status" value="1"/>
</dbReference>
<evidence type="ECO:0000256" key="14">
    <source>
        <dbReference type="ARBA" id="ARBA00023316"/>
    </source>
</evidence>
<dbReference type="GO" id="GO:0071949">
    <property type="term" value="F:FAD binding"/>
    <property type="evidence" value="ECO:0007669"/>
    <property type="project" value="InterPro"/>
</dbReference>
<dbReference type="Gene3D" id="3.30.43.10">
    <property type="entry name" value="Uridine Diphospho-n-acetylenolpyruvylglucosamine Reductase, domain 2"/>
    <property type="match status" value="1"/>
</dbReference>
<evidence type="ECO:0000313" key="18">
    <source>
        <dbReference type="EMBL" id="GGD76177.1"/>
    </source>
</evidence>
<comment type="cofactor">
    <cofactor evidence="1 16">
        <name>FAD</name>
        <dbReference type="ChEBI" id="CHEBI:57692"/>
    </cofactor>
</comment>
<dbReference type="GO" id="GO:0005829">
    <property type="term" value="C:cytosol"/>
    <property type="evidence" value="ECO:0007669"/>
    <property type="project" value="TreeGrafter"/>
</dbReference>
<evidence type="ECO:0000256" key="15">
    <source>
        <dbReference type="ARBA" id="ARBA00048914"/>
    </source>
</evidence>
<evidence type="ECO:0000259" key="17">
    <source>
        <dbReference type="PROSITE" id="PS51387"/>
    </source>
</evidence>
<comment type="subcellular location">
    <subcellularLocation>
        <location evidence="3 16">Cytoplasm</location>
    </subcellularLocation>
</comment>
<keyword evidence="13 16" id="KW-0131">Cell cycle</keyword>
<keyword evidence="6 16" id="KW-0132">Cell division</keyword>
<keyword evidence="7 16" id="KW-0285">Flavoprotein</keyword>
<sequence length="293" mass="31566">MFNDVSAAVTEGFLLKTVTTMGVGGPCDYYIVPSTIEEIKSVSDICSEKEIPLLVIGNGSNILVDDSGFRGVVLHVGKGMRKFQIENNVLQAEAGVPVPRIAFHMAKEGRAGFEFMAGIPGTVGGAVVMNAGCLNKETSSILQSVTYLDSDGKVQTKSKEELELRFRSSYFLGRHHIILSAAFDASTLGDTEEVMRNTKAAADIRKGKFPINVATVGSTFKSPPEGPHPGRLIEETGLKGYRIGGAEISSVHANWIINKGEATADDVKKLMEIMQNTVAKQFGIELEPEVLFI</sequence>
<evidence type="ECO:0000256" key="13">
    <source>
        <dbReference type="ARBA" id="ARBA00023306"/>
    </source>
</evidence>
<keyword evidence="11 16" id="KW-0573">Peptidoglycan synthesis</keyword>
<dbReference type="Gene3D" id="3.30.465.10">
    <property type="match status" value="1"/>
</dbReference>
<dbReference type="HAMAP" id="MF_00037">
    <property type="entry name" value="MurB"/>
    <property type="match status" value="1"/>
</dbReference>
<organism evidence="18 19">
    <name type="scientific">Paenibacillus nasutitermitis</name>
    <dbReference type="NCBI Taxonomy" id="1652958"/>
    <lineage>
        <taxon>Bacteria</taxon>
        <taxon>Bacillati</taxon>
        <taxon>Bacillota</taxon>
        <taxon>Bacilli</taxon>
        <taxon>Bacillales</taxon>
        <taxon>Paenibacillaceae</taxon>
        <taxon>Paenibacillus</taxon>
    </lineage>
</organism>
<evidence type="ECO:0000256" key="5">
    <source>
        <dbReference type="ARBA" id="ARBA00022490"/>
    </source>
</evidence>
<keyword evidence="12 16" id="KW-0560">Oxidoreductase</keyword>
<dbReference type="PANTHER" id="PTHR21071">
    <property type="entry name" value="UDP-N-ACETYLENOLPYRUVOYLGLUCOSAMINE REDUCTASE"/>
    <property type="match status" value="1"/>
</dbReference>
<dbReference type="GO" id="GO:0051301">
    <property type="term" value="P:cell division"/>
    <property type="evidence" value="ECO:0007669"/>
    <property type="project" value="UniProtKB-KW"/>
</dbReference>
<keyword evidence="14 16" id="KW-0961">Cell wall biogenesis/degradation</keyword>